<dbReference type="Proteomes" id="UP000253314">
    <property type="component" value="Unassembled WGS sequence"/>
</dbReference>
<feature type="domain" description="Dynamin N-terminal" evidence="1">
    <location>
        <begin position="381"/>
        <end position="519"/>
    </location>
</feature>
<accession>A0A366XX64</accession>
<reference evidence="2 3" key="1">
    <citation type="submission" date="2018-07" db="EMBL/GenBank/DDBJ databases">
        <title>Lottiidibacillus patelloidae gen. nov., sp. nov., isolated from the intestinal tract of a marine limpet and the reclassification of B. taeanensis BH030017T, B. algicola KMM 3737T and B. hwajinpoensis SW-72T as genus Lottiidibacillus.</title>
        <authorList>
            <person name="Liu R."/>
            <person name="Huang Z."/>
        </authorList>
    </citation>
    <scope>NUCLEOTIDE SEQUENCE [LARGE SCALE GENOMIC DNA]</scope>
    <source>
        <strain evidence="2 3">BH030017</strain>
    </source>
</reference>
<dbReference type="Gene3D" id="1.25.40.10">
    <property type="entry name" value="Tetratricopeptide repeat domain"/>
    <property type="match status" value="1"/>
</dbReference>
<dbReference type="PANTHER" id="PTHR43681:SF1">
    <property type="entry name" value="SARCALUMENIN"/>
    <property type="match status" value="1"/>
</dbReference>
<dbReference type="InterPro" id="IPR045063">
    <property type="entry name" value="Dynamin_N"/>
</dbReference>
<dbReference type="SUPFAM" id="SSF52540">
    <property type="entry name" value="P-loop containing nucleoside triphosphate hydrolases"/>
    <property type="match status" value="1"/>
</dbReference>
<dbReference type="EMBL" id="QOCW01000006">
    <property type="protein sequence ID" value="RBW70158.1"/>
    <property type="molecule type" value="Genomic_DNA"/>
</dbReference>
<dbReference type="RefSeq" id="WP_113805453.1">
    <property type="nucleotide sequence ID" value="NZ_QOCW01000006.1"/>
</dbReference>
<dbReference type="PANTHER" id="PTHR43681">
    <property type="entry name" value="TRANSMEMBRANE GTPASE FZO"/>
    <property type="match status" value="1"/>
</dbReference>
<comment type="caution">
    <text evidence="2">The sequence shown here is derived from an EMBL/GenBank/DDBJ whole genome shotgun (WGS) entry which is preliminary data.</text>
</comment>
<dbReference type="Pfam" id="PF00350">
    <property type="entry name" value="Dynamin_N"/>
    <property type="match status" value="1"/>
</dbReference>
<name>A0A366XX64_9BACI</name>
<proteinExistence type="predicted"/>
<dbReference type="InterPro" id="IPR011990">
    <property type="entry name" value="TPR-like_helical_dom_sf"/>
</dbReference>
<evidence type="ECO:0000313" key="2">
    <source>
        <dbReference type="EMBL" id="RBW70158.1"/>
    </source>
</evidence>
<evidence type="ECO:0000259" key="1">
    <source>
        <dbReference type="Pfam" id="PF00350"/>
    </source>
</evidence>
<gene>
    <name evidence="2" type="ORF">DS031_08190</name>
</gene>
<keyword evidence="3" id="KW-1185">Reference proteome</keyword>
<dbReference type="OrthoDB" id="2953146at2"/>
<dbReference type="AlphaFoldDB" id="A0A366XX64"/>
<dbReference type="Gene3D" id="3.40.50.300">
    <property type="entry name" value="P-loop containing nucleotide triphosphate hydrolases"/>
    <property type="match status" value="1"/>
</dbReference>
<sequence>MPLDNQFIKKNYYVTLIENNKTAAPVEILGEMLLEEQNSGGDDFSSIRFAQGELYFHFKDFETAIFKWEKVKNELKPWAKKNIADAYFELHFLSKAEEIYTSISSENPSLNTETALQLFTLYIEQNKIDMAARVIKNTVAENPDYPNVTDLARAFFEEHRDWNSAVELAVSETTRTESMKWFDVLRAYVEKSVTKNIEPDYFSNVLITLYRNDKNRFEELTAAFWDSYKNEEMFLLWIDTINNLFKEVGINESDSWRKISALYQETYLYLINGKYFVKEIAHLVPSLLTNWVKLTDSSHALFASAALLAWNQIFPSTISEEAAAAAEKKIGQSSSKYNWLDDILALFDTIENWAKQHGIEVGHRFQWIVGEMIDLENHHLLVAGSAGSGKSSFINSMLGENISSSPTSALMMFKNHEEVEINEITDTEITSIEDVTEFHERTSKRRQKNDSEICIDFRLPNQILQKNRLSFIDSPALNRSVNKHELFTYLHLADSLLFVLNASDPLTDEELQILLKIKKQAPHLPVHFLLNKVDTVYNEQEALRILDETEAKVNTYFPNAQVFAYSSHYKNQQQTSDFEAFLSSKLNNLHLKKHRTEKLLSFTEETITYLLEKRIEMENSLTESIHWNEDMVLKLTAALHQLNDLQTEKAENIQHSYHVIMKEIQEEITKAIPALIRSCSDMIKEDSDFRKIHFQLNEEINKRIQDYLQNTILPKLYSSIQDWISDAQEELVQSKIYLDEMSEGFNALYGEERIQLECDFRILDDWLRDAGRMTSGIRMETVNVFLRSTPSQLVLKSVGKLFGSIPQNKTMLYNKYKQFIENGEYDELTESIANKFFMQFELFETSLERDIHMFFKNSFTVLTNTVEETEIEIQEKETTLTNMKTKPEHYHDPLTLFKLKLRQYEWMTLVGGNSFQLQ</sequence>
<dbReference type="InterPro" id="IPR051943">
    <property type="entry name" value="TRAFAC_Dynamin-like_GTPase"/>
</dbReference>
<evidence type="ECO:0000313" key="3">
    <source>
        <dbReference type="Proteomes" id="UP000253314"/>
    </source>
</evidence>
<dbReference type="InterPro" id="IPR027417">
    <property type="entry name" value="P-loop_NTPase"/>
</dbReference>
<organism evidence="2 3">
    <name type="scientific">Bacillus taeanensis</name>
    <dbReference type="NCBI Taxonomy" id="273032"/>
    <lineage>
        <taxon>Bacteria</taxon>
        <taxon>Bacillati</taxon>
        <taxon>Bacillota</taxon>
        <taxon>Bacilli</taxon>
        <taxon>Bacillales</taxon>
        <taxon>Bacillaceae</taxon>
        <taxon>Bacillus</taxon>
    </lineage>
</organism>
<protein>
    <submittedName>
        <fullName evidence="2">GTP-binding protein</fullName>
    </submittedName>
</protein>
<dbReference type="SUPFAM" id="SSF48452">
    <property type="entry name" value="TPR-like"/>
    <property type="match status" value="1"/>
</dbReference>